<evidence type="ECO:0000313" key="3">
    <source>
        <dbReference type="Proteomes" id="UP000070544"/>
    </source>
</evidence>
<reference evidence="2 3" key="1">
    <citation type="journal article" date="2015" name="Genome Biol. Evol.">
        <title>Phylogenomic analyses indicate that early fungi evolved digesting cell walls of algal ancestors of land plants.</title>
        <authorList>
            <person name="Chang Y."/>
            <person name="Wang S."/>
            <person name="Sekimoto S."/>
            <person name="Aerts A.L."/>
            <person name="Choi C."/>
            <person name="Clum A."/>
            <person name="LaButti K.M."/>
            <person name="Lindquist E.A."/>
            <person name="Yee Ngan C."/>
            <person name="Ohm R.A."/>
            <person name="Salamov A.A."/>
            <person name="Grigoriev I.V."/>
            <person name="Spatafora J.W."/>
            <person name="Berbee M.L."/>
        </authorList>
    </citation>
    <scope>NUCLEOTIDE SEQUENCE [LARGE SCALE GENOMIC DNA]</scope>
    <source>
        <strain evidence="2 3">JEL478</strain>
    </source>
</reference>
<dbReference type="AlphaFoldDB" id="A0A139ATF3"/>
<keyword evidence="3" id="KW-1185">Reference proteome</keyword>
<dbReference type="PANTHER" id="PTHR22100:SF13">
    <property type="entry name" value="WINGS APART-LIKE PROTEIN HOMOLOG"/>
    <property type="match status" value="1"/>
</dbReference>
<feature type="region of interest" description="Disordered" evidence="1">
    <location>
        <begin position="99"/>
        <end position="124"/>
    </location>
</feature>
<organism evidence="2 3">
    <name type="scientific">Gonapodya prolifera (strain JEL478)</name>
    <name type="common">Monoblepharis prolifera</name>
    <dbReference type="NCBI Taxonomy" id="1344416"/>
    <lineage>
        <taxon>Eukaryota</taxon>
        <taxon>Fungi</taxon>
        <taxon>Fungi incertae sedis</taxon>
        <taxon>Chytridiomycota</taxon>
        <taxon>Chytridiomycota incertae sedis</taxon>
        <taxon>Monoblepharidomycetes</taxon>
        <taxon>Monoblepharidales</taxon>
        <taxon>Gonapodyaceae</taxon>
        <taxon>Gonapodya</taxon>
    </lineage>
</organism>
<dbReference type="PANTHER" id="PTHR22100">
    <property type="entry name" value="WINGS APART-LIKE PROTEIN HOMOLOG"/>
    <property type="match status" value="1"/>
</dbReference>
<dbReference type="Proteomes" id="UP000070544">
    <property type="component" value="Unassembled WGS sequence"/>
</dbReference>
<evidence type="ECO:0008006" key="4">
    <source>
        <dbReference type="Google" id="ProtNLM"/>
    </source>
</evidence>
<protein>
    <recommendedName>
        <fullName evidence="4">Wings apart-like protein C-terminal domain-containing protein</fullName>
    </recommendedName>
</protein>
<dbReference type="InterPro" id="IPR039874">
    <property type="entry name" value="WAPL"/>
</dbReference>
<dbReference type="EMBL" id="KQ965736">
    <property type="protein sequence ID" value="KXS20008.1"/>
    <property type="molecule type" value="Genomic_DNA"/>
</dbReference>
<evidence type="ECO:0000256" key="1">
    <source>
        <dbReference type="SAM" id="MobiDB-lite"/>
    </source>
</evidence>
<dbReference type="Gene3D" id="1.25.10.10">
    <property type="entry name" value="Leucine-rich Repeat Variant"/>
    <property type="match status" value="1"/>
</dbReference>
<feature type="compositionally biased region" description="Acidic residues" evidence="1">
    <location>
        <begin position="114"/>
        <end position="124"/>
    </location>
</feature>
<dbReference type="InterPro" id="IPR011989">
    <property type="entry name" value="ARM-like"/>
</dbReference>
<name>A0A139ATF3_GONPJ</name>
<accession>A0A139ATF3</accession>
<evidence type="ECO:0000313" key="2">
    <source>
        <dbReference type="EMBL" id="KXS20008.1"/>
    </source>
</evidence>
<dbReference type="STRING" id="1344416.A0A139ATF3"/>
<sequence length="287" mass="31232">MKVLEALTLVGDGARRDVAGREGCVEGMGRCIVLCERVRRAENAVGQGVLERATEALVALSRVLMNISADDSDCAHRVGSASRVLSALSQAVLFRPADAEEASRSKAEARGRDEMDEDEGEDGQDLAGREYDVIISCLCLLINVVSGDADAKNALRKTSFGQSCSGSGKCALLCCCSDRRPVFEWIVEMYSADLPLFNETERNLIRSYIAFLLGTVCVSNGTNLDSIRDLLPGCTFHPLTTQLEDFVRYQQEVIVKKAVDAVGGNGRNVEKASRRVILVLEEMKEFA</sequence>
<proteinExistence type="predicted"/>
<gene>
    <name evidence="2" type="ORF">M427DRAFT_400035</name>
</gene>
<feature type="compositionally biased region" description="Basic and acidic residues" evidence="1">
    <location>
        <begin position="99"/>
        <end position="113"/>
    </location>
</feature>